<dbReference type="AlphaFoldDB" id="A0AAX3MXX4"/>
<gene>
    <name evidence="1" type="primary">mciZ</name>
    <name evidence="1" type="ORF">PUW23_17410</name>
</gene>
<sequence length="55" mass="6356">MKSYKTNNGLFMIGQADQIKKTLKHWISDYGPETHLKELMKGRQAVPPLIQTIKK</sequence>
<organism evidence="1 2">
    <name type="scientific">Paenibacillus urinalis</name>
    <dbReference type="NCBI Taxonomy" id="521520"/>
    <lineage>
        <taxon>Bacteria</taxon>
        <taxon>Bacillati</taxon>
        <taxon>Bacillota</taxon>
        <taxon>Bacilli</taxon>
        <taxon>Bacillales</taxon>
        <taxon>Paenibacillaceae</taxon>
        <taxon>Paenibacillus</taxon>
    </lineage>
</organism>
<reference evidence="1" key="1">
    <citation type="submission" date="2023-02" db="EMBL/GenBank/DDBJ databases">
        <title>Pathogen: clinical or host-associated sample.</title>
        <authorList>
            <person name="Hergert J."/>
            <person name="Casey R."/>
            <person name="Wagner J."/>
            <person name="Young E.L."/>
            <person name="Oakeson K.F."/>
        </authorList>
    </citation>
    <scope>NUCLEOTIDE SEQUENCE</scope>
    <source>
        <strain evidence="1">2022CK-00830</strain>
    </source>
</reference>
<proteinExistence type="predicted"/>
<dbReference type="Proteomes" id="UP001220962">
    <property type="component" value="Chromosome"/>
</dbReference>
<protein>
    <submittedName>
        <fullName evidence="1">Z-ring formation inhibitor MciZ</fullName>
    </submittedName>
</protein>
<evidence type="ECO:0000313" key="2">
    <source>
        <dbReference type="Proteomes" id="UP001220962"/>
    </source>
</evidence>
<dbReference type="EMBL" id="CP118101">
    <property type="protein sequence ID" value="WDH81300.1"/>
    <property type="molecule type" value="Genomic_DNA"/>
</dbReference>
<dbReference type="RefSeq" id="WP_274358863.1">
    <property type="nucleotide sequence ID" value="NZ_CP118101.1"/>
</dbReference>
<name>A0AAX3MXX4_9BACL</name>
<evidence type="ECO:0000313" key="1">
    <source>
        <dbReference type="EMBL" id="WDH81300.1"/>
    </source>
</evidence>
<accession>A0AAX3MXX4</accession>